<reference evidence="1 2" key="1">
    <citation type="journal article" date="2008" name="FEMS Yeast Res.">
        <title>Comparative genome analysis of a Saccharomyces cerevisiae wine strain.</title>
        <authorList>
            <person name="Borneman A.R."/>
            <person name="Forgan A.H."/>
            <person name="Pretorius I.S."/>
            <person name="Chambers P.J."/>
        </authorList>
    </citation>
    <scope>NUCLEOTIDE SEQUENCE [LARGE SCALE GENOMIC DNA]</scope>
    <source>
        <strain evidence="1 2">AWRI1631</strain>
    </source>
</reference>
<name>B5VF42_YEAS6</name>
<evidence type="ECO:0000313" key="1">
    <source>
        <dbReference type="EMBL" id="EDZ73448.1"/>
    </source>
</evidence>
<organism evidence="1 2">
    <name type="scientific">Saccharomyces cerevisiae (strain AWRI1631)</name>
    <name type="common">Baker's yeast</name>
    <dbReference type="NCBI Taxonomy" id="545124"/>
    <lineage>
        <taxon>Eukaryota</taxon>
        <taxon>Fungi</taxon>
        <taxon>Dikarya</taxon>
        <taxon>Ascomycota</taxon>
        <taxon>Saccharomycotina</taxon>
        <taxon>Saccharomycetes</taxon>
        <taxon>Saccharomycetales</taxon>
        <taxon>Saccharomycetaceae</taxon>
        <taxon>Saccharomyces</taxon>
    </lineage>
</organism>
<proteinExistence type="predicted"/>
<accession>B5VF42</accession>
<dbReference type="Proteomes" id="UP000008988">
    <property type="component" value="Unassembled WGS sequence"/>
</dbReference>
<comment type="caution">
    <text evidence="1">The sequence shown here is derived from an EMBL/GenBank/DDBJ whole genome shotgun (WGS) entry which is preliminary data.</text>
</comment>
<protein>
    <submittedName>
        <fullName evidence="1">Uncharacterized protein</fullName>
    </submittedName>
</protein>
<dbReference type="EMBL" id="ABSV01000298">
    <property type="protein sequence ID" value="EDZ73448.1"/>
    <property type="molecule type" value="Genomic_DNA"/>
</dbReference>
<dbReference type="AlphaFoldDB" id="B5VF42"/>
<gene>
    <name evidence="1" type="ORF">AWRI1631_40070</name>
</gene>
<evidence type="ECO:0000313" key="2">
    <source>
        <dbReference type="Proteomes" id="UP000008988"/>
    </source>
</evidence>
<sequence>MLPEGEEASEPAQLSERFLRERLFDSFDIISEEILSCTLDFSVDVGTSESIQVCERRSRKGLLSGDLVKVPSVTCLISPCWSQSEFCSFRDSGLFKNANQ</sequence>